<reference evidence="1 2" key="1">
    <citation type="submission" date="2015-04" db="EMBL/GenBank/DDBJ databases">
        <authorList>
            <person name="Syromyatnikov M.Y."/>
            <person name="Popov V.N."/>
        </authorList>
    </citation>
    <scope>NUCLEOTIDE SEQUENCE [LARGE SCALE GENOMIC DNA]</scope>
</reference>
<dbReference type="AlphaFoldDB" id="A0A1J1IHN7"/>
<sequence length="108" mass="12786">MFPRQCRDLCEVFLDSMEIRRLPESNLVNYKKQKIPESLKILTGKHMEWKHCTDDDRDSIFEFSNAYVAKKPDGILILAYEIEDDLKYLTFNDSISDISTENCFYSFN</sequence>
<dbReference type="Proteomes" id="UP000183832">
    <property type="component" value="Unassembled WGS sequence"/>
</dbReference>
<evidence type="ECO:0000313" key="2">
    <source>
        <dbReference type="Proteomes" id="UP000183832"/>
    </source>
</evidence>
<name>A0A1J1IHN7_9DIPT</name>
<proteinExistence type="predicted"/>
<evidence type="ECO:0000313" key="1">
    <source>
        <dbReference type="EMBL" id="CRK99731.1"/>
    </source>
</evidence>
<gene>
    <name evidence="1" type="ORF">CLUMA_CG012976</name>
</gene>
<accession>A0A1J1IHN7</accession>
<dbReference type="EMBL" id="CVRI01000052">
    <property type="protein sequence ID" value="CRK99731.1"/>
    <property type="molecule type" value="Genomic_DNA"/>
</dbReference>
<organism evidence="1 2">
    <name type="scientific">Clunio marinus</name>
    <dbReference type="NCBI Taxonomy" id="568069"/>
    <lineage>
        <taxon>Eukaryota</taxon>
        <taxon>Metazoa</taxon>
        <taxon>Ecdysozoa</taxon>
        <taxon>Arthropoda</taxon>
        <taxon>Hexapoda</taxon>
        <taxon>Insecta</taxon>
        <taxon>Pterygota</taxon>
        <taxon>Neoptera</taxon>
        <taxon>Endopterygota</taxon>
        <taxon>Diptera</taxon>
        <taxon>Nematocera</taxon>
        <taxon>Chironomoidea</taxon>
        <taxon>Chironomidae</taxon>
        <taxon>Clunio</taxon>
    </lineage>
</organism>
<keyword evidence="2" id="KW-1185">Reference proteome</keyword>
<protein>
    <submittedName>
        <fullName evidence="1">CLUMA_CG012976, isoform A</fullName>
    </submittedName>
</protein>